<gene>
    <name evidence="2" type="ORF">EG244_00280</name>
</gene>
<feature type="transmembrane region" description="Helical" evidence="1">
    <location>
        <begin position="57"/>
        <end position="88"/>
    </location>
</feature>
<comment type="caution">
    <text evidence="2">The sequence shown here is derived from an EMBL/GenBank/DDBJ whole genome shotgun (WGS) entry which is preliminary data.</text>
</comment>
<dbReference type="RefSeq" id="WP_124963002.1">
    <property type="nucleotide sequence ID" value="NZ_RRAZ01000001.1"/>
</dbReference>
<accession>A0A3P3DXD3</accession>
<evidence type="ECO:0000313" key="3">
    <source>
        <dbReference type="Proteomes" id="UP000282125"/>
    </source>
</evidence>
<dbReference type="OrthoDB" id="7629477at2"/>
<keyword evidence="1" id="KW-1133">Transmembrane helix</keyword>
<dbReference type="AlphaFoldDB" id="A0A3P3DXD3"/>
<keyword evidence="3" id="KW-1185">Reference proteome</keyword>
<sequence>MAEAARNSVWLWRAIFVAVFAVLLSLRLLPLNAEPGKLPGPDLLLCLSCAWVLRRPYHLPVLLIALVVLIEDMFLMRPPGLWAAVVVMGTEFLRRRAAFMRELSWLSEWMLVAAAMLGMFLLNRVIMAVTMLPQPGLGLTLVEFIFTAAAYPVIIFVLRHLAGLTKPATGERDSLGRPL</sequence>
<evidence type="ECO:0000256" key="1">
    <source>
        <dbReference type="SAM" id="Phobius"/>
    </source>
</evidence>
<protein>
    <submittedName>
        <fullName evidence="2">Rod shape-determining protein MreD</fullName>
    </submittedName>
</protein>
<keyword evidence="1" id="KW-0472">Membrane</keyword>
<reference evidence="2 3" key="1">
    <citation type="submission" date="2018-11" db="EMBL/GenBank/DDBJ databases">
        <title>Gemmobacter sp. nov., YIM 102744-1 draft genome.</title>
        <authorList>
            <person name="Li G."/>
            <person name="Jiang Y."/>
        </authorList>
    </citation>
    <scope>NUCLEOTIDE SEQUENCE [LARGE SCALE GENOMIC DNA]</scope>
    <source>
        <strain evidence="2 3">YIM 102744-1</strain>
    </source>
</reference>
<proteinExistence type="predicted"/>
<dbReference type="Proteomes" id="UP000282125">
    <property type="component" value="Unassembled WGS sequence"/>
</dbReference>
<feature type="transmembrane region" description="Helical" evidence="1">
    <location>
        <begin position="109"/>
        <end position="131"/>
    </location>
</feature>
<evidence type="ECO:0000313" key="2">
    <source>
        <dbReference type="EMBL" id="RRH78426.1"/>
    </source>
</evidence>
<keyword evidence="1" id="KW-0812">Transmembrane</keyword>
<feature type="transmembrane region" description="Helical" evidence="1">
    <location>
        <begin position="137"/>
        <end position="158"/>
    </location>
</feature>
<dbReference type="EMBL" id="RRAZ01000001">
    <property type="protein sequence ID" value="RRH78426.1"/>
    <property type="molecule type" value="Genomic_DNA"/>
</dbReference>
<organism evidence="2 3">
    <name type="scientific">Falsigemmobacter faecalis</name>
    <dbReference type="NCBI Taxonomy" id="2488730"/>
    <lineage>
        <taxon>Bacteria</taxon>
        <taxon>Pseudomonadati</taxon>
        <taxon>Pseudomonadota</taxon>
        <taxon>Alphaproteobacteria</taxon>
        <taxon>Rhodobacterales</taxon>
        <taxon>Paracoccaceae</taxon>
        <taxon>Falsigemmobacter</taxon>
    </lineage>
</organism>
<name>A0A3P3DXD3_9RHOB</name>